<evidence type="ECO:0000313" key="3">
    <source>
        <dbReference type="Proteomes" id="UP000054107"/>
    </source>
</evidence>
<dbReference type="InterPro" id="IPR018289">
    <property type="entry name" value="MULE_transposase_dom"/>
</dbReference>
<dbReference type="STRING" id="35722.A0A0B7NS24"/>
<dbReference type="Pfam" id="PF10551">
    <property type="entry name" value="MULE"/>
    <property type="match status" value="1"/>
</dbReference>
<dbReference type="Proteomes" id="UP000054107">
    <property type="component" value="Unassembled WGS sequence"/>
</dbReference>
<proteinExistence type="predicted"/>
<evidence type="ECO:0000259" key="1">
    <source>
        <dbReference type="Pfam" id="PF10551"/>
    </source>
</evidence>
<reference evidence="2 3" key="1">
    <citation type="submission" date="2014-09" db="EMBL/GenBank/DDBJ databases">
        <authorList>
            <person name="Ellenberger Sabrina"/>
        </authorList>
    </citation>
    <scope>NUCLEOTIDE SEQUENCE [LARGE SCALE GENOMIC DNA]</scope>
    <source>
        <strain evidence="2 3">CBS 412.66</strain>
    </source>
</reference>
<dbReference type="PANTHER" id="PTHR31569">
    <property type="entry name" value="SWIM-TYPE DOMAIN-CONTAINING PROTEIN"/>
    <property type="match status" value="1"/>
</dbReference>
<feature type="domain" description="MULE transposase" evidence="1">
    <location>
        <begin position="116"/>
        <end position="198"/>
    </location>
</feature>
<sequence length="253" mass="29281">MHNHPCEERDVVGHIANRTLSKKHLDFPREQIGVFSVKPAALLEALRHDFPENNFYIKSVYNAVAKLRAEVLDGRTPVQMLVDLVTGMTDYSFDIKFNQDGKMKCFFFAYNPSVERMKMPFLEAVGMNSENKTFFLCGCFLTNEAEEDYRWAIKKMKEICFIDISPSVIATDRELSLIAAINDELPQAVHLLCRWHRKKHNSKMKTRLNLSGKRINELLSMWTSAVHNSFTEDDWNENFAIFAGQPEFQFEDG</sequence>
<protein>
    <recommendedName>
        <fullName evidence="1">MULE transposase domain-containing protein</fullName>
    </recommendedName>
</protein>
<dbReference type="InterPro" id="IPR052579">
    <property type="entry name" value="Zinc_finger_SWIM"/>
</dbReference>
<gene>
    <name evidence="2" type="primary">PARPA_12383.1 scaffold 44939</name>
</gene>
<dbReference type="OrthoDB" id="1880067at2759"/>
<organism evidence="2 3">
    <name type="scientific">Parasitella parasitica</name>
    <dbReference type="NCBI Taxonomy" id="35722"/>
    <lineage>
        <taxon>Eukaryota</taxon>
        <taxon>Fungi</taxon>
        <taxon>Fungi incertae sedis</taxon>
        <taxon>Mucoromycota</taxon>
        <taxon>Mucoromycotina</taxon>
        <taxon>Mucoromycetes</taxon>
        <taxon>Mucorales</taxon>
        <taxon>Mucorineae</taxon>
        <taxon>Mucoraceae</taxon>
        <taxon>Parasitella</taxon>
    </lineage>
</organism>
<accession>A0A0B7NS24</accession>
<dbReference type="AlphaFoldDB" id="A0A0B7NS24"/>
<keyword evidence="3" id="KW-1185">Reference proteome</keyword>
<evidence type="ECO:0000313" key="2">
    <source>
        <dbReference type="EMBL" id="CEP18083.1"/>
    </source>
</evidence>
<name>A0A0B7NS24_9FUNG</name>
<dbReference type="EMBL" id="LN733737">
    <property type="protein sequence ID" value="CEP18083.1"/>
    <property type="molecule type" value="Genomic_DNA"/>
</dbReference>
<dbReference type="PANTHER" id="PTHR31569:SF4">
    <property type="entry name" value="SWIM-TYPE DOMAIN-CONTAINING PROTEIN"/>
    <property type="match status" value="1"/>
</dbReference>